<gene>
    <name evidence="6" type="ORF">E6K78_01450</name>
</gene>
<evidence type="ECO:0000256" key="4">
    <source>
        <dbReference type="SAM" id="MobiDB-lite"/>
    </source>
</evidence>
<comment type="caution">
    <text evidence="6">The sequence shown here is derived from an EMBL/GenBank/DDBJ whole genome shotgun (WGS) entry which is preliminary data.</text>
</comment>
<evidence type="ECO:0000313" key="6">
    <source>
        <dbReference type="EMBL" id="TMQ68351.1"/>
    </source>
</evidence>
<reference evidence="6 7" key="1">
    <citation type="journal article" date="2019" name="Nat. Microbiol.">
        <title>Mediterranean grassland soil C-N compound turnover is dependent on rainfall and depth, and is mediated by genomically divergent microorganisms.</title>
        <authorList>
            <person name="Diamond S."/>
            <person name="Andeer P.F."/>
            <person name="Li Z."/>
            <person name="Crits-Christoph A."/>
            <person name="Burstein D."/>
            <person name="Anantharaman K."/>
            <person name="Lane K.R."/>
            <person name="Thomas B.C."/>
            <person name="Pan C."/>
            <person name="Northen T.R."/>
            <person name="Banfield J.F."/>
        </authorList>
    </citation>
    <scope>NUCLEOTIDE SEQUENCE [LARGE SCALE GENOMIC DNA]</scope>
    <source>
        <strain evidence="6">WS_8</strain>
    </source>
</reference>
<proteinExistence type="inferred from homology"/>
<keyword evidence="2" id="KW-0328">Glycosyltransferase</keyword>
<dbReference type="PANTHER" id="PTHR43685">
    <property type="entry name" value="GLYCOSYLTRANSFERASE"/>
    <property type="match status" value="1"/>
</dbReference>
<evidence type="ECO:0000256" key="2">
    <source>
        <dbReference type="ARBA" id="ARBA00022676"/>
    </source>
</evidence>
<dbReference type="CDD" id="cd00761">
    <property type="entry name" value="Glyco_tranf_GTA_type"/>
    <property type="match status" value="1"/>
</dbReference>
<dbReference type="EMBL" id="VBOY01000011">
    <property type="protein sequence ID" value="TMQ68351.1"/>
    <property type="molecule type" value="Genomic_DNA"/>
</dbReference>
<dbReference type="InterPro" id="IPR050834">
    <property type="entry name" value="Glycosyltransf_2"/>
</dbReference>
<dbReference type="InterPro" id="IPR001173">
    <property type="entry name" value="Glyco_trans_2-like"/>
</dbReference>
<keyword evidence="3 6" id="KW-0808">Transferase</keyword>
<protein>
    <submittedName>
        <fullName evidence="6">Glycosyltransferase family 2 protein</fullName>
    </submittedName>
</protein>
<dbReference type="InterPro" id="IPR029044">
    <property type="entry name" value="Nucleotide-diphossugar_trans"/>
</dbReference>
<dbReference type="Pfam" id="PF00535">
    <property type="entry name" value="Glycos_transf_2"/>
    <property type="match status" value="1"/>
</dbReference>
<feature type="domain" description="Glycosyltransferase 2-like" evidence="5">
    <location>
        <begin position="85"/>
        <end position="251"/>
    </location>
</feature>
<dbReference type="SUPFAM" id="SSF53448">
    <property type="entry name" value="Nucleotide-diphospho-sugar transferases"/>
    <property type="match status" value="1"/>
</dbReference>
<dbReference type="Gene3D" id="3.90.550.10">
    <property type="entry name" value="Spore Coat Polysaccharide Biosynthesis Protein SpsA, Chain A"/>
    <property type="match status" value="1"/>
</dbReference>
<sequence>MSRLDRTGRHRGQERIELEEVLLVDQQRVPVATRGARAPHRAHHVEPAEPAPEDQQSPTGHASAAYHGSAWCLALVGSRLVPALSVLLPVRDAGPYLAPSLASLWRQTFTDFEVVAVDDGSSDASGEMLEHAATHEPRLVVLRQPARGLPSALNLAFAHARAPVLVRHDADDRSHPCRFELQRAFLRVHRDVGVLGTRVRLFPSSAVGVGMRRWARWHNQLLTHEQIAAEALIDSPLAHGTAMLDRTALEQVNGWAERGWPEDLDLWVRLLEAGVRFAKLPGALYAWRQHARSATRCQPRYRPERFDALRLETLARGLLRERPALTLVGVGASLARWRALLSANGYQVIPLAQGHPPPEPPTWAPPIVLVFGAAAARARWRAAFARAHRVEGREFCFVA</sequence>
<accession>A0A538TXM3</accession>
<comment type="similarity">
    <text evidence="1">Belongs to the glycosyltransferase 2 family.</text>
</comment>
<evidence type="ECO:0000256" key="1">
    <source>
        <dbReference type="ARBA" id="ARBA00006739"/>
    </source>
</evidence>
<evidence type="ECO:0000256" key="3">
    <source>
        <dbReference type="ARBA" id="ARBA00022679"/>
    </source>
</evidence>
<dbReference type="AlphaFoldDB" id="A0A538TXM3"/>
<evidence type="ECO:0000259" key="5">
    <source>
        <dbReference type="Pfam" id="PF00535"/>
    </source>
</evidence>
<name>A0A538TXM3_UNCEI</name>
<organism evidence="6 7">
    <name type="scientific">Eiseniibacteriota bacterium</name>
    <dbReference type="NCBI Taxonomy" id="2212470"/>
    <lineage>
        <taxon>Bacteria</taxon>
        <taxon>Candidatus Eiseniibacteriota</taxon>
    </lineage>
</organism>
<dbReference type="GO" id="GO:0016757">
    <property type="term" value="F:glycosyltransferase activity"/>
    <property type="evidence" value="ECO:0007669"/>
    <property type="project" value="UniProtKB-KW"/>
</dbReference>
<dbReference type="PANTHER" id="PTHR43685:SF5">
    <property type="entry name" value="GLYCOSYLTRANSFERASE EPSE-RELATED"/>
    <property type="match status" value="1"/>
</dbReference>
<dbReference type="Proteomes" id="UP000316609">
    <property type="component" value="Unassembled WGS sequence"/>
</dbReference>
<feature type="region of interest" description="Disordered" evidence="4">
    <location>
        <begin position="33"/>
        <end position="62"/>
    </location>
</feature>
<evidence type="ECO:0000313" key="7">
    <source>
        <dbReference type="Proteomes" id="UP000316609"/>
    </source>
</evidence>